<accession>A0A382CXM7</accession>
<proteinExistence type="predicted"/>
<sequence length="54" mass="5676">MPTDQKPTGLNPGSRLCDQPMPPIPSTIPSAAYDQAGAVIVCVLHRRAADFQAA</sequence>
<evidence type="ECO:0000256" key="1">
    <source>
        <dbReference type="SAM" id="MobiDB-lite"/>
    </source>
</evidence>
<gene>
    <name evidence="2" type="ORF">METZ01_LOCUS183784</name>
</gene>
<dbReference type="EMBL" id="UINC01036643">
    <property type="protein sequence ID" value="SVB30930.1"/>
    <property type="molecule type" value="Genomic_DNA"/>
</dbReference>
<organism evidence="2">
    <name type="scientific">marine metagenome</name>
    <dbReference type="NCBI Taxonomy" id="408172"/>
    <lineage>
        <taxon>unclassified sequences</taxon>
        <taxon>metagenomes</taxon>
        <taxon>ecological metagenomes</taxon>
    </lineage>
</organism>
<reference evidence="2" key="1">
    <citation type="submission" date="2018-05" db="EMBL/GenBank/DDBJ databases">
        <authorList>
            <person name="Lanie J.A."/>
            <person name="Ng W.-L."/>
            <person name="Kazmierczak K.M."/>
            <person name="Andrzejewski T.M."/>
            <person name="Davidsen T.M."/>
            <person name="Wayne K.J."/>
            <person name="Tettelin H."/>
            <person name="Glass J.I."/>
            <person name="Rusch D."/>
            <person name="Podicherti R."/>
            <person name="Tsui H.-C.T."/>
            <person name="Winkler M.E."/>
        </authorList>
    </citation>
    <scope>NUCLEOTIDE SEQUENCE</scope>
</reference>
<feature type="region of interest" description="Disordered" evidence="1">
    <location>
        <begin position="1"/>
        <end position="23"/>
    </location>
</feature>
<protein>
    <submittedName>
        <fullName evidence="2">Uncharacterized protein</fullName>
    </submittedName>
</protein>
<name>A0A382CXM7_9ZZZZ</name>
<dbReference type="AlphaFoldDB" id="A0A382CXM7"/>
<evidence type="ECO:0000313" key="2">
    <source>
        <dbReference type="EMBL" id="SVB30930.1"/>
    </source>
</evidence>